<dbReference type="EMBL" id="JBJQOH010000003">
    <property type="protein sequence ID" value="KAL3694286.1"/>
    <property type="molecule type" value="Genomic_DNA"/>
</dbReference>
<reference evidence="2 3" key="1">
    <citation type="submission" date="2024-09" db="EMBL/GenBank/DDBJ databases">
        <title>Chromosome-scale assembly of Riccia sorocarpa.</title>
        <authorList>
            <person name="Paukszto L."/>
        </authorList>
    </citation>
    <scope>NUCLEOTIDE SEQUENCE [LARGE SCALE GENOMIC DNA]</scope>
    <source>
        <strain evidence="2">LP-2024</strain>
        <tissue evidence="2">Aerial parts of the thallus</tissue>
    </source>
</reference>
<dbReference type="InterPro" id="IPR025322">
    <property type="entry name" value="PADRE_dom"/>
</dbReference>
<comment type="caution">
    <text evidence="2">The sequence shown here is derived from an EMBL/GenBank/DDBJ whole genome shotgun (WGS) entry which is preliminary data.</text>
</comment>
<gene>
    <name evidence="2" type="ORF">R1sor_007937</name>
</gene>
<dbReference type="Pfam" id="PF14009">
    <property type="entry name" value="PADRE"/>
    <property type="match status" value="1"/>
</dbReference>
<sequence length="165" mass="18496">MGNAALTCYKGRAKVAVVLVDGNVEEYFKPVRVATVLNHHPKHMVAQVNSHCQIIQDHRKVTFLRPDQKLESKQQYVVLPNQSVSGKFIDCWTLASCALESSTRRGKLRQLMVRSSDHNSSAKFRSFTSEMSYTEIERLSTSNQDPANQFGASSSTETRHGVDLP</sequence>
<evidence type="ECO:0000313" key="2">
    <source>
        <dbReference type="EMBL" id="KAL3694286.1"/>
    </source>
</evidence>
<dbReference type="Proteomes" id="UP001633002">
    <property type="component" value="Unassembled WGS sequence"/>
</dbReference>
<feature type="region of interest" description="Disordered" evidence="1">
    <location>
        <begin position="135"/>
        <end position="165"/>
    </location>
</feature>
<accession>A0ABD3HW21</accession>
<proteinExistence type="predicted"/>
<protein>
    <submittedName>
        <fullName evidence="2">Uncharacterized protein</fullName>
    </submittedName>
</protein>
<organism evidence="2 3">
    <name type="scientific">Riccia sorocarpa</name>
    <dbReference type="NCBI Taxonomy" id="122646"/>
    <lineage>
        <taxon>Eukaryota</taxon>
        <taxon>Viridiplantae</taxon>
        <taxon>Streptophyta</taxon>
        <taxon>Embryophyta</taxon>
        <taxon>Marchantiophyta</taxon>
        <taxon>Marchantiopsida</taxon>
        <taxon>Marchantiidae</taxon>
        <taxon>Marchantiales</taxon>
        <taxon>Ricciaceae</taxon>
        <taxon>Riccia</taxon>
    </lineage>
</organism>
<dbReference type="AlphaFoldDB" id="A0ABD3HW21"/>
<evidence type="ECO:0000313" key="3">
    <source>
        <dbReference type="Proteomes" id="UP001633002"/>
    </source>
</evidence>
<feature type="compositionally biased region" description="Polar residues" evidence="1">
    <location>
        <begin position="139"/>
        <end position="156"/>
    </location>
</feature>
<name>A0ABD3HW21_9MARC</name>
<evidence type="ECO:0000256" key="1">
    <source>
        <dbReference type="SAM" id="MobiDB-lite"/>
    </source>
</evidence>
<keyword evidence="3" id="KW-1185">Reference proteome</keyword>